<protein>
    <submittedName>
        <fullName evidence="2">Uncharacterized protein</fullName>
    </submittedName>
</protein>
<accession>A0A3G8F5H7</accession>
<keyword evidence="1" id="KW-0472">Membrane</keyword>
<feature type="transmembrane region" description="Helical" evidence="1">
    <location>
        <begin position="6"/>
        <end position="27"/>
    </location>
</feature>
<dbReference type="EMBL" id="MK105855">
    <property type="protein sequence ID" value="AZF88679.1"/>
    <property type="molecule type" value="Genomic_DNA"/>
</dbReference>
<dbReference type="Proteomes" id="UP000279721">
    <property type="component" value="Segment"/>
</dbReference>
<dbReference type="GeneID" id="55008224"/>
<keyword evidence="3" id="KW-1185">Reference proteome</keyword>
<evidence type="ECO:0000313" key="2">
    <source>
        <dbReference type="EMBL" id="AZF88679.1"/>
    </source>
</evidence>
<keyword evidence="1" id="KW-0812">Transmembrane</keyword>
<dbReference type="RefSeq" id="YP_009816912.1">
    <property type="nucleotide sequence ID" value="NC_048112.1"/>
</dbReference>
<sequence>MIAGLFVMFVLGLVAGIGLTLFAKALIDSERKRGKR</sequence>
<evidence type="ECO:0000256" key="1">
    <source>
        <dbReference type="SAM" id="Phobius"/>
    </source>
</evidence>
<organism evidence="2 3">
    <name type="scientific">Escherichia phage Skarpretter</name>
    <dbReference type="NCBI Taxonomy" id="2488654"/>
    <lineage>
        <taxon>Viruses</taxon>
        <taxon>Duplodnaviria</taxon>
        <taxon>Heunggongvirae</taxon>
        <taxon>Uroviricota</taxon>
        <taxon>Caudoviricetes</taxon>
        <taxon>Skarprettervirus</taxon>
        <taxon>Skarprettervirus skarpretter</taxon>
    </lineage>
</organism>
<evidence type="ECO:0000313" key="3">
    <source>
        <dbReference type="Proteomes" id="UP000279721"/>
    </source>
</evidence>
<dbReference type="KEGG" id="vg:55008224"/>
<proteinExistence type="predicted"/>
<name>A0A3G8F5H7_9CAUD</name>
<keyword evidence="1" id="KW-1133">Transmembrane helix</keyword>
<reference evidence="3" key="1">
    <citation type="submission" date="2018-10" db="EMBL/GenBank/DDBJ databases">
        <authorList>
            <person name="Olsen N.S."/>
            <person name="Kot W."/>
            <person name="Hansen L.H."/>
        </authorList>
    </citation>
    <scope>NUCLEOTIDE SEQUENCE [LARGE SCALE GENOMIC DNA]</scope>
</reference>